<keyword evidence="1" id="KW-0175">Coiled coil</keyword>
<feature type="coiled-coil region" evidence="1">
    <location>
        <begin position="51"/>
        <end position="85"/>
    </location>
</feature>
<dbReference type="GO" id="GO:0003677">
    <property type="term" value="F:DNA binding"/>
    <property type="evidence" value="ECO:0007669"/>
    <property type="project" value="InterPro"/>
</dbReference>
<keyword evidence="3" id="KW-1185">Reference proteome</keyword>
<reference evidence="2 3" key="1">
    <citation type="submission" date="2019-05" db="EMBL/GenBank/DDBJ databases">
        <title>Dyadobacter AR-3-8 sp. nov., isolated from arctic soil.</title>
        <authorList>
            <person name="Chaudhary D.K."/>
        </authorList>
    </citation>
    <scope>NUCLEOTIDE SEQUENCE [LARGE SCALE GENOMIC DNA]</scope>
    <source>
        <strain evidence="2 3">AR-3-8</strain>
    </source>
</reference>
<dbReference type="SUPFAM" id="SSF46689">
    <property type="entry name" value="Homeodomain-like"/>
    <property type="match status" value="1"/>
</dbReference>
<accession>A0A4V6BJ94</accession>
<dbReference type="Gene3D" id="1.10.10.60">
    <property type="entry name" value="Homeodomain-like"/>
    <property type="match status" value="1"/>
</dbReference>
<dbReference type="InterPro" id="IPR002514">
    <property type="entry name" value="Transposase_8"/>
</dbReference>
<dbReference type="GO" id="GO:0004803">
    <property type="term" value="F:transposase activity"/>
    <property type="evidence" value="ECO:0007669"/>
    <property type="project" value="InterPro"/>
</dbReference>
<dbReference type="RefSeq" id="WP_137339069.1">
    <property type="nucleotide sequence ID" value="NZ_BSQH01000011.1"/>
</dbReference>
<dbReference type="GO" id="GO:0006313">
    <property type="term" value="P:DNA transposition"/>
    <property type="evidence" value="ECO:0007669"/>
    <property type="project" value="InterPro"/>
</dbReference>
<organism evidence="2 3">
    <name type="scientific">Dyadobacter frigoris</name>
    <dbReference type="NCBI Taxonomy" id="2576211"/>
    <lineage>
        <taxon>Bacteria</taxon>
        <taxon>Pseudomonadati</taxon>
        <taxon>Bacteroidota</taxon>
        <taxon>Cytophagia</taxon>
        <taxon>Cytophagales</taxon>
        <taxon>Spirosomataceae</taxon>
        <taxon>Dyadobacter</taxon>
    </lineage>
</organism>
<evidence type="ECO:0000313" key="2">
    <source>
        <dbReference type="EMBL" id="TKT93393.1"/>
    </source>
</evidence>
<dbReference type="InterPro" id="IPR009057">
    <property type="entry name" value="Homeodomain-like_sf"/>
</dbReference>
<gene>
    <name evidence="2" type="ORF">FDK13_05950</name>
</gene>
<comment type="caution">
    <text evidence="2">The sequence shown here is derived from an EMBL/GenBank/DDBJ whole genome shotgun (WGS) entry which is preliminary data.</text>
</comment>
<protein>
    <recommendedName>
        <fullName evidence="4">Transposase</fullName>
    </recommendedName>
</protein>
<evidence type="ECO:0000313" key="3">
    <source>
        <dbReference type="Proteomes" id="UP000304900"/>
    </source>
</evidence>
<proteinExistence type="predicted"/>
<dbReference type="OrthoDB" id="884299at2"/>
<dbReference type="AlphaFoldDB" id="A0A4V6BJ94"/>
<dbReference type="Pfam" id="PF01527">
    <property type="entry name" value="HTH_Tnp_1"/>
    <property type="match status" value="1"/>
</dbReference>
<name>A0A4V6BJ94_9BACT</name>
<dbReference type="Proteomes" id="UP000304900">
    <property type="component" value="Unassembled WGS sequence"/>
</dbReference>
<evidence type="ECO:0008006" key="4">
    <source>
        <dbReference type="Google" id="ProtNLM"/>
    </source>
</evidence>
<evidence type="ECO:0000256" key="1">
    <source>
        <dbReference type="SAM" id="Coils"/>
    </source>
</evidence>
<sequence>MRKRRVFDESFKKMAVELSEAKGSVSAAAAELGLDAGRISKWRASFNKPDFREKVDGLTEEQKRIRQLERELREVKLEHEILKKAVRIFSRGERNGSDL</sequence>
<dbReference type="EMBL" id="SZVO01000002">
    <property type="protein sequence ID" value="TKT93393.1"/>
    <property type="molecule type" value="Genomic_DNA"/>
</dbReference>